<gene>
    <name evidence="14" type="ORF">GFSPODELE1_LOCUS189</name>
</gene>
<proteinExistence type="inferred from homology"/>
<evidence type="ECO:0000256" key="10">
    <source>
        <dbReference type="ARBA" id="ARBA00031630"/>
    </source>
</evidence>
<keyword evidence="15" id="KW-1185">Reference proteome</keyword>
<evidence type="ECO:0000256" key="3">
    <source>
        <dbReference type="ARBA" id="ARBA00009723"/>
    </source>
</evidence>
<name>A0ABP1CEY9_9APHY</name>
<dbReference type="Pfam" id="PF01872">
    <property type="entry name" value="RibD_C"/>
    <property type="match status" value="1"/>
</dbReference>
<evidence type="ECO:0000256" key="2">
    <source>
        <dbReference type="ARBA" id="ARBA00005104"/>
    </source>
</evidence>
<dbReference type="Gene3D" id="3.40.430.10">
    <property type="entry name" value="Dihydrofolate Reductase, subunit A"/>
    <property type="match status" value="1"/>
</dbReference>
<comment type="catalytic activity">
    <reaction evidence="11">
        <text>2,5-diamino-6-(1-D-ribitylamino)pyrimidin-4(3H)-one 5'-phosphate + NAD(+) = 2,5-diamino-6-(1-D-ribosylamino)pyrimidin-4(3H)-one 5'-phosphate + NADH + H(+)</text>
        <dbReference type="Rhea" id="RHEA:27274"/>
        <dbReference type="ChEBI" id="CHEBI:15378"/>
        <dbReference type="ChEBI" id="CHEBI:57540"/>
        <dbReference type="ChEBI" id="CHEBI:57945"/>
        <dbReference type="ChEBI" id="CHEBI:58890"/>
        <dbReference type="ChEBI" id="CHEBI:59545"/>
        <dbReference type="EC" id="1.1.1.302"/>
    </reaction>
</comment>
<organism evidence="14 15">
    <name type="scientific">Somion occarium</name>
    <dbReference type="NCBI Taxonomy" id="3059160"/>
    <lineage>
        <taxon>Eukaryota</taxon>
        <taxon>Fungi</taxon>
        <taxon>Dikarya</taxon>
        <taxon>Basidiomycota</taxon>
        <taxon>Agaricomycotina</taxon>
        <taxon>Agaricomycetes</taxon>
        <taxon>Polyporales</taxon>
        <taxon>Cerrenaceae</taxon>
        <taxon>Somion</taxon>
    </lineage>
</organism>
<comment type="similarity">
    <text evidence="3">Belongs to the HTP reductase family.</text>
</comment>
<evidence type="ECO:0000313" key="15">
    <source>
        <dbReference type="Proteomes" id="UP001497453"/>
    </source>
</evidence>
<evidence type="ECO:0000256" key="7">
    <source>
        <dbReference type="ARBA" id="ARBA00022857"/>
    </source>
</evidence>
<dbReference type="SUPFAM" id="SSF53597">
    <property type="entry name" value="Dihydrofolate reductase-like"/>
    <property type="match status" value="1"/>
</dbReference>
<accession>A0ABP1CEY9</accession>
<keyword evidence="8" id="KW-0560">Oxidoreductase</keyword>
<evidence type="ECO:0000256" key="6">
    <source>
        <dbReference type="ARBA" id="ARBA00022619"/>
    </source>
</evidence>
<dbReference type="InterPro" id="IPR002734">
    <property type="entry name" value="RibDG_C"/>
</dbReference>
<dbReference type="EMBL" id="OZ037944">
    <property type="protein sequence ID" value="CAL1694170.1"/>
    <property type="molecule type" value="Genomic_DNA"/>
</dbReference>
<protein>
    <recommendedName>
        <fullName evidence="5">2,5-diamino-6-ribosylamino-4(3H)-pyrimidinone 5'-phosphate reductase</fullName>
        <ecNumber evidence="4">1.1.1.302</ecNumber>
    </recommendedName>
    <alternativeName>
        <fullName evidence="10">2,5-diamino-6-(5-phospho-D-ribosylamino)pyrimidin-4(3H)-one reductase</fullName>
    </alternativeName>
    <alternativeName>
        <fullName evidence="9">2,5-diamino-6-ribitylamino-4(3H)-pyrimidinone 5'-phosphate synthase</fullName>
    </alternativeName>
</protein>
<dbReference type="PANTHER" id="PTHR38011:SF7">
    <property type="entry name" value="2,5-DIAMINO-6-RIBOSYLAMINO-4(3H)-PYRIMIDINONE 5'-PHOSPHATE REDUCTASE"/>
    <property type="match status" value="1"/>
</dbReference>
<evidence type="ECO:0000256" key="12">
    <source>
        <dbReference type="ARBA" id="ARBA00049020"/>
    </source>
</evidence>
<evidence type="ECO:0000256" key="9">
    <source>
        <dbReference type="ARBA" id="ARBA00030073"/>
    </source>
</evidence>
<evidence type="ECO:0000256" key="4">
    <source>
        <dbReference type="ARBA" id="ARBA00012851"/>
    </source>
</evidence>
<evidence type="ECO:0000259" key="13">
    <source>
        <dbReference type="Pfam" id="PF01872"/>
    </source>
</evidence>
<evidence type="ECO:0000313" key="14">
    <source>
        <dbReference type="EMBL" id="CAL1694170.1"/>
    </source>
</evidence>
<dbReference type="InterPro" id="IPR024072">
    <property type="entry name" value="DHFR-like_dom_sf"/>
</dbReference>
<keyword evidence="7" id="KW-0521">NADP</keyword>
<dbReference type="Proteomes" id="UP001497453">
    <property type="component" value="Chromosome 1"/>
</dbReference>
<evidence type="ECO:0000256" key="8">
    <source>
        <dbReference type="ARBA" id="ARBA00023002"/>
    </source>
</evidence>
<comment type="catalytic activity">
    <reaction evidence="12">
        <text>2,5-diamino-6-(1-D-ribitylamino)pyrimidin-4(3H)-one 5'-phosphate + NADP(+) = 2,5-diamino-6-(1-D-ribosylamino)pyrimidin-4(3H)-one 5'-phosphate + NADPH + H(+)</text>
        <dbReference type="Rhea" id="RHEA:27278"/>
        <dbReference type="ChEBI" id="CHEBI:15378"/>
        <dbReference type="ChEBI" id="CHEBI:57783"/>
        <dbReference type="ChEBI" id="CHEBI:58349"/>
        <dbReference type="ChEBI" id="CHEBI:58890"/>
        <dbReference type="ChEBI" id="CHEBI:59545"/>
        <dbReference type="EC" id="1.1.1.302"/>
    </reaction>
</comment>
<reference evidence="15" key="1">
    <citation type="submission" date="2024-04" db="EMBL/GenBank/DDBJ databases">
        <authorList>
            <person name="Shaw F."/>
            <person name="Minotto A."/>
        </authorList>
    </citation>
    <scope>NUCLEOTIDE SEQUENCE [LARGE SCALE GENOMIC DNA]</scope>
</reference>
<feature type="domain" description="Bacterial bifunctional deaminase-reductase C-terminal" evidence="13">
    <location>
        <begin position="53"/>
        <end position="271"/>
    </location>
</feature>
<dbReference type="PANTHER" id="PTHR38011">
    <property type="entry name" value="DIHYDROFOLATE REDUCTASE FAMILY PROTEIN (AFU_ORTHOLOGUE AFUA_8G06820)"/>
    <property type="match status" value="1"/>
</dbReference>
<comment type="pathway">
    <text evidence="2">Cofactor biosynthesis; riboflavin biosynthesis.</text>
</comment>
<dbReference type="InterPro" id="IPR050765">
    <property type="entry name" value="Riboflavin_Biosynth_HTPR"/>
</dbReference>
<evidence type="ECO:0000256" key="5">
    <source>
        <dbReference type="ARBA" id="ARBA00015035"/>
    </source>
</evidence>
<dbReference type="EC" id="1.1.1.302" evidence="4"/>
<sequence length="278" mass="30440">MEQLFPPVFLLRTLLPGHNQFAPGPPVALYDKRSDTNDQYKIPTPTSPDPAKPYVTLTFAQSLDAKIAGVGGKQLTLSGKDSMVMTHWMRTMHDAIMIGIGTALNDNPQLNTRHLPALSGSKYHLPRPIILDSSLRLPLDCKLIQNYKEGRGRRPWVIGQVSENSDWVTRKQALEAAGARVIEVKGENGRISIPVLLTTLRTLGIRSLMVEGGAQVIRSFFAEANSVNTIIVTVAPTFVGNDGVGYGDDLVSTALPNMEPTRTELFGRDAVMTLKVIR</sequence>
<evidence type="ECO:0000256" key="11">
    <source>
        <dbReference type="ARBA" id="ARBA00047550"/>
    </source>
</evidence>
<keyword evidence="6" id="KW-0686">Riboflavin biosynthesis</keyword>
<comment type="function">
    <text evidence="1">Catalyzes an early step in riboflavin biosynthesis, the NADPH-dependent reduction of the ribose side chain of 2,5-diamino-6-ribosylamino-4(3H)-pyrimidinone 5'-phosphate, yielding 2,5-diamino-6-ribitylamino-4(3H)-pyrimidinone 5'-phosphate.</text>
</comment>
<evidence type="ECO:0000256" key="1">
    <source>
        <dbReference type="ARBA" id="ARBA00003555"/>
    </source>
</evidence>